<dbReference type="PANTHER" id="PTHR23026">
    <property type="entry name" value="NADPH NITROREDUCTASE"/>
    <property type="match status" value="1"/>
</dbReference>
<dbReference type="Gene3D" id="3.40.109.10">
    <property type="entry name" value="NADH Oxidase"/>
    <property type="match status" value="1"/>
</dbReference>
<reference evidence="6" key="1">
    <citation type="journal article" date="2019" name="Int. J. Syst. Evol. Microbiol.">
        <title>The Global Catalogue of Microorganisms (GCM) 10K type strain sequencing project: providing services to taxonomists for standard genome sequencing and annotation.</title>
        <authorList>
            <consortium name="The Broad Institute Genomics Platform"/>
            <consortium name="The Broad Institute Genome Sequencing Center for Infectious Disease"/>
            <person name="Wu L."/>
            <person name="Ma J."/>
        </authorList>
    </citation>
    <scope>NUCLEOTIDE SEQUENCE [LARGE SCALE GENOMIC DNA]</scope>
    <source>
        <strain evidence="6">KCTC 42984</strain>
    </source>
</reference>
<dbReference type="Pfam" id="PF00881">
    <property type="entry name" value="Nitroreductase"/>
    <property type="match status" value="1"/>
</dbReference>
<evidence type="ECO:0000313" key="6">
    <source>
        <dbReference type="Proteomes" id="UP001595604"/>
    </source>
</evidence>
<dbReference type="InterPro" id="IPR000415">
    <property type="entry name" value="Nitroreductase-like"/>
</dbReference>
<sequence>MNVSEAVARRRSIRAFLDTPVDGAVLRGVLEAARRAPSGGNVQPWHGVVVAGDPLTALIARVAEAMARGESSADYAVYPPDLPQPYRARRSLCAEEMYGTMGITRDDRPARLAHVRRNFTAFGAPVLLFCHTPRLMGPPQWSDLGMWLQTIMLLLVEAGLDSCAQEAWSSHGGLIRAELGIPDDHVLFCALAIGHADPAAPVNATVTSRAPLDETVRWLG</sequence>
<protein>
    <submittedName>
        <fullName evidence="5">Nitroreductase</fullName>
    </submittedName>
</protein>
<dbReference type="Proteomes" id="UP001595604">
    <property type="component" value="Unassembled WGS sequence"/>
</dbReference>
<dbReference type="InterPro" id="IPR050627">
    <property type="entry name" value="Nitroreductase/BluB"/>
</dbReference>
<dbReference type="CDD" id="cd02136">
    <property type="entry name" value="PnbA_NfnB-like"/>
    <property type="match status" value="1"/>
</dbReference>
<evidence type="ECO:0000256" key="1">
    <source>
        <dbReference type="ARBA" id="ARBA00022630"/>
    </source>
</evidence>
<evidence type="ECO:0000313" key="5">
    <source>
        <dbReference type="EMBL" id="MFC3172727.1"/>
    </source>
</evidence>
<keyword evidence="6" id="KW-1185">Reference proteome</keyword>
<comment type="caution">
    <text evidence="5">The sequence shown here is derived from an EMBL/GenBank/DDBJ whole genome shotgun (WGS) entry which is preliminary data.</text>
</comment>
<proteinExistence type="predicted"/>
<keyword evidence="2" id="KW-0288">FMN</keyword>
<dbReference type="EMBL" id="JBHRTQ010000001">
    <property type="protein sequence ID" value="MFC3172727.1"/>
    <property type="molecule type" value="Genomic_DNA"/>
</dbReference>
<keyword evidence="3" id="KW-0560">Oxidoreductase</keyword>
<accession>A0ABV7ILA0</accession>
<dbReference type="PANTHER" id="PTHR23026:SF90">
    <property type="entry name" value="IODOTYROSINE DEIODINASE 1"/>
    <property type="match status" value="1"/>
</dbReference>
<dbReference type="RefSeq" id="WP_379508124.1">
    <property type="nucleotide sequence ID" value="NZ_JBHRTQ010000001.1"/>
</dbReference>
<organism evidence="5 6">
    <name type="scientific">Novosphingobium bradum</name>
    <dbReference type="NCBI Taxonomy" id="1737444"/>
    <lineage>
        <taxon>Bacteria</taxon>
        <taxon>Pseudomonadati</taxon>
        <taxon>Pseudomonadota</taxon>
        <taxon>Alphaproteobacteria</taxon>
        <taxon>Sphingomonadales</taxon>
        <taxon>Sphingomonadaceae</taxon>
        <taxon>Novosphingobium</taxon>
    </lineage>
</organism>
<dbReference type="InterPro" id="IPR029479">
    <property type="entry name" value="Nitroreductase"/>
</dbReference>
<dbReference type="SUPFAM" id="SSF55469">
    <property type="entry name" value="FMN-dependent nitroreductase-like"/>
    <property type="match status" value="1"/>
</dbReference>
<evidence type="ECO:0000256" key="3">
    <source>
        <dbReference type="ARBA" id="ARBA00023002"/>
    </source>
</evidence>
<feature type="domain" description="Nitroreductase" evidence="4">
    <location>
        <begin position="7"/>
        <end position="195"/>
    </location>
</feature>
<keyword evidence="1" id="KW-0285">Flavoprotein</keyword>
<gene>
    <name evidence="5" type="ORF">ACFOD9_00530</name>
</gene>
<evidence type="ECO:0000259" key="4">
    <source>
        <dbReference type="Pfam" id="PF00881"/>
    </source>
</evidence>
<evidence type="ECO:0000256" key="2">
    <source>
        <dbReference type="ARBA" id="ARBA00022643"/>
    </source>
</evidence>
<name>A0ABV7ILA0_9SPHN</name>